<dbReference type="RefSeq" id="WP_342880782.1">
    <property type="nucleotide sequence ID" value="NZ_JBBMQS010000001.1"/>
</dbReference>
<reference evidence="3 4" key="1">
    <citation type="submission" date="2024-03" db="EMBL/GenBank/DDBJ databases">
        <title>Community enrichment and isolation of bacterial strains for fucoidan degradation.</title>
        <authorList>
            <person name="Sichert A."/>
        </authorList>
    </citation>
    <scope>NUCLEOTIDE SEQUENCE [LARGE SCALE GENOMIC DNA]</scope>
    <source>
        <strain evidence="3 4">AS12</strain>
    </source>
</reference>
<dbReference type="PANTHER" id="PTHR43205:SF7">
    <property type="entry name" value="PROSTAGLANDIN REDUCTASE 1"/>
    <property type="match status" value="1"/>
</dbReference>
<dbReference type="InterPro" id="IPR020843">
    <property type="entry name" value="ER"/>
</dbReference>
<dbReference type="Pfam" id="PF16884">
    <property type="entry name" value="ADH_N_2"/>
    <property type="match status" value="1"/>
</dbReference>
<protein>
    <submittedName>
        <fullName evidence="3">NADP-dependent oxidoreductase</fullName>
    </submittedName>
</protein>
<dbReference type="PANTHER" id="PTHR43205">
    <property type="entry name" value="PROSTAGLANDIN REDUCTASE"/>
    <property type="match status" value="1"/>
</dbReference>
<evidence type="ECO:0000259" key="2">
    <source>
        <dbReference type="SMART" id="SM00829"/>
    </source>
</evidence>
<dbReference type="CDD" id="cd05288">
    <property type="entry name" value="PGDH"/>
    <property type="match status" value="1"/>
</dbReference>
<keyword evidence="1" id="KW-0560">Oxidoreductase</keyword>
<dbReference type="InterPro" id="IPR011032">
    <property type="entry name" value="GroES-like_sf"/>
</dbReference>
<comment type="caution">
    <text evidence="3">The sequence shown here is derived from an EMBL/GenBank/DDBJ whole genome shotgun (WGS) entry which is preliminary data.</text>
</comment>
<dbReference type="InterPro" id="IPR036291">
    <property type="entry name" value="NAD(P)-bd_dom_sf"/>
</dbReference>
<dbReference type="Gene3D" id="3.90.180.10">
    <property type="entry name" value="Medium-chain alcohol dehydrogenases, catalytic domain"/>
    <property type="match status" value="1"/>
</dbReference>
<sequence>MSQYVNRAVVLAKRPNGEPQNDDFRIEEQPLVPLAEGEILVRTVWLSLDPYMRPRMNDMKSYAAPTPIGGTMTGEVVGEVMESRSTKYSVGDRITAYGGWQEYFIKPDDAPMMYKIQDMGIPLQAYLGAAGMTGRTAYFGLTEIGKPQQGDTLVVSAASGAVGGIVGQLGKMYGCKVIGIAGGSEKCQFVVDELGFDACVDYKAGNLEKDLQQACPNGIDIYFENVGGDVTRAVAKLLNSGARVPICGYVSNYNDTDLSKVQTPQDILATSPNPPTARFFVQTEWQDQHQQTTQKLAQWVKDGQLVYRESIVEGIEQSIPAFQGMLKGKNFGKQLVSISPE</sequence>
<dbReference type="InterPro" id="IPR041694">
    <property type="entry name" value="ADH_N_2"/>
</dbReference>
<keyword evidence="4" id="KW-1185">Reference proteome</keyword>
<organism evidence="3 4">
    <name type="scientific">Paraglaciecola mesophila</name>
    <dbReference type="NCBI Taxonomy" id="197222"/>
    <lineage>
        <taxon>Bacteria</taxon>
        <taxon>Pseudomonadati</taxon>
        <taxon>Pseudomonadota</taxon>
        <taxon>Gammaproteobacteria</taxon>
        <taxon>Alteromonadales</taxon>
        <taxon>Alteromonadaceae</taxon>
        <taxon>Paraglaciecola</taxon>
    </lineage>
</organism>
<dbReference type="EMBL" id="JBBMQS010000001">
    <property type="protein sequence ID" value="MEM5496283.1"/>
    <property type="molecule type" value="Genomic_DNA"/>
</dbReference>
<evidence type="ECO:0000256" key="1">
    <source>
        <dbReference type="ARBA" id="ARBA00023002"/>
    </source>
</evidence>
<evidence type="ECO:0000313" key="4">
    <source>
        <dbReference type="Proteomes" id="UP001461163"/>
    </source>
</evidence>
<dbReference type="SUPFAM" id="SSF51735">
    <property type="entry name" value="NAD(P)-binding Rossmann-fold domains"/>
    <property type="match status" value="1"/>
</dbReference>
<accession>A0ABU9SQX4</accession>
<dbReference type="InterPro" id="IPR013149">
    <property type="entry name" value="ADH-like_C"/>
</dbReference>
<dbReference type="Proteomes" id="UP001461163">
    <property type="component" value="Unassembled WGS sequence"/>
</dbReference>
<dbReference type="SUPFAM" id="SSF50129">
    <property type="entry name" value="GroES-like"/>
    <property type="match status" value="1"/>
</dbReference>
<dbReference type="Pfam" id="PF00107">
    <property type="entry name" value="ADH_zinc_N"/>
    <property type="match status" value="1"/>
</dbReference>
<proteinExistence type="predicted"/>
<feature type="domain" description="Enoyl reductase (ER)" evidence="2">
    <location>
        <begin position="19"/>
        <end position="336"/>
    </location>
</feature>
<name>A0ABU9SQX4_9ALTE</name>
<evidence type="ECO:0000313" key="3">
    <source>
        <dbReference type="EMBL" id="MEM5496283.1"/>
    </source>
</evidence>
<dbReference type="InterPro" id="IPR045010">
    <property type="entry name" value="MDR_fam"/>
</dbReference>
<dbReference type="Gene3D" id="3.40.50.720">
    <property type="entry name" value="NAD(P)-binding Rossmann-like Domain"/>
    <property type="match status" value="1"/>
</dbReference>
<dbReference type="SMART" id="SM00829">
    <property type="entry name" value="PKS_ER"/>
    <property type="match status" value="1"/>
</dbReference>
<gene>
    <name evidence="3" type="ORF">WNY77_02625</name>
</gene>